<proteinExistence type="predicted"/>
<keyword evidence="2" id="KW-0413">Isomerase</keyword>
<protein>
    <submittedName>
        <fullName evidence="2">Xylose isomerase domain-containing protein</fullName>
    </submittedName>
</protein>
<reference evidence="3" key="1">
    <citation type="submission" date="2014-08" db="EMBL/GenBank/DDBJ databases">
        <authorList>
            <person name="Moulin L."/>
        </authorList>
    </citation>
    <scope>NUCLEOTIDE SEQUENCE [LARGE SCALE GENOMIC DNA]</scope>
</reference>
<dbReference type="SUPFAM" id="SSF51658">
    <property type="entry name" value="Xylose isomerase-like"/>
    <property type="match status" value="1"/>
</dbReference>
<evidence type="ECO:0000313" key="2">
    <source>
        <dbReference type="EMBL" id="CDX13202.1"/>
    </source>
</evidence>
<evidence type="ECO:0000313" key="3">
    <source>
        <dbReference type="Proteomes" id="UP000045285"/>
    </source>
</evidence>
<keyword evidence="3" id="KW-1185">Reference proteome</keyword>
<dbReference type="Proteomes" id="UP000045285">
    <property type="component" value="Unassembled WGS sequence"/>
</dbReference>
<gene>
    <name evidence="2" type="ORF">MPL3356_140097</name>
</gene>
<evidence type="ECO:0000259" key="1">
    <source>
        <dbReference type="Pfam" id="PF01261"/>
    </source>
</evidence>
<dbReference type="Pfam" id="PF01261">
    <property type="entry name" value="AP_endonuc_2"/>
    <property type="match status" value="1"/>
</dbReference>
<dbReference type="Gene3D" id="3.20.20.150">
    <property type="entry name" value="Divalent-metal-dependent TIM barrel enzymes"/>
    <property type="match status" value="1"/>
</dbReference>
<sequence length="286" mass="30386">MRDFSRNHSAPALNTATLGHNLDGHGAGWSIERVLDACAERGLGGIVFWRREIGSRAVEIGERVRAAGLSVVGLCRAPYLTGPLALPGREAVMDDFRAAIDMAAGLGAPVLTIVAGGVEPGTKGIGESLKLVADRVAEAAPYAAAGNVRLALEPLHPVYGGDRSCLVTMRDAVDLCVAVDAPNVGVAVDVYHVWWDRTLAAELLRAGPERIFGYHLCDWLAQTGDILLDRGMMGDGVADLKAIRAAVEAAGYAGPCEVEVFSAQNWWKRDPGDVLDTCVERFRAVC</sequence>
<name>A0A090DHL9_MESPL</name>
<dbReference type="InterPro" id="IPR036237">
    <property type="entry name" value="Xyl_isomerase-like_sf"/>
</dbReference>
<accession>A0A090DHL9</accession>
<dbReference type="AlphaFoldDB" id="A0A090DHL9"/>
<dbReference type="InterPro" id="IPR013022">
    <property type="entry name" value="Xyl_isomerase-like_TIM-brl"/>
</dbReference>
<dbReference type="InterPro" id="IPR050312">
    <property type="entry name" value="IolE/XylAMocC-like"/>
</dbReference>
<organism evidence="2 3">
    <name type="scientific">Mesorhizobium plurifarium</name>
    <dbReference type="NCBI Taxonomy" id="69974"/>
    <lineage>
        <taxon>Bacteria</taxon>
        <taxon>Pseudomonadati</taxon>
        <taxon>Pseudomonadota</taxon>
        <taxon>Alphaproteobacteria</taxon>
        <taxon>Hyphomicrobiales</taxon>
        <taxon>Phyllobacteriaceae</taxon>
        <taxon>Mesorhizobium</taxon>
    </lineage>
</organism>
<feature type="domain" description="Xylose isomerase-like TIM barrel" evidence="1">
    <location>
        <begin position="35"/>
        <end position="269"/>
    </location>
</feature>
<dbReference type="PANTHER" id="PTHR12110:SF52">
    <property type="entry name" value="XYLOSE ISOMERASE"/>
    <property type="match status" value="1"/>
</dbReference>
<dbReference type="PANTHER" id="PTHR12110">
    <property type="entry name" value="HYDROXYPYRUVATE ISOMERASE"/>
    <property type="match status" value="1"/>
</dbReference>
<dbReference type="GO" id="GO:0016853">
    <property type="term" value="F:isomerase activity"/>
    <property type="evidence" value="ECO:0007669"/>
    <property type="project" value="UniProtKB-KW"/>
</dbReference>
<dbReference type="EMBL" id="CCMZ01000006">
    <property type="protein sequence ID" value="CDX13202.1"/>
    <property type="molecule type" value="Genomic_DNA"/>
</dbReference>